<keyword evidence="4" id="KW-1185">Reference proteome</keyword>
<protein>
    <recommendedName>
        <fullName evidence="5">Major facilitator superfamily (MFS) profile domain-containing protein</fullName>
    </recommendedName>
</protein>
<evidence type="ECO:0000313" key="3">
    <source>
        <dbReference type="EMBL" id="MFD0802433.1"/>
    </source>
</evidence>
<feature type="region of interest" description="Disordered" evidence="1">
    <location>
        <begin position="101"/>
        <end position="139"/>
    </location>
</feature>
<dbReference type="Proteomes" id="UP001596956">
    <property type="component" value="Unassembled WGS sequence"/>
</dbReference>
<gene>
    <name evidence="3" type="ORF">ACFQZU_14065</name>
</gene>
<evidence type="ECO:0000256" key="1">
    <source>
        <dbReference type="SAM" id="MobiDB-lite"/>
    </source>
</evidence>
<name>A0ABW3BGR2_9ACTN</name>
<reference evidence="4" key="1">
    <citation type="journal article" date="2019" name="Int. J. Syst. Evol. Microbiol.">
        <title>The Global Catalogue of Microorganisms (GCM) 10K type strain sequencing project: providing services to taxonomists for standard genome sequencing and annotation.</title>
        <authorList>
            <consortium name="The Broad Institute Genomics Platform"/>
            <consortium name="The Broad Institute Genome Sequencing Center for Infectious Disease"/>
            <person name="Wu L."/>
            <person name="Ma J."/>
        </authorList>
    </citation>
    <scope>NUCLEOTIDE SEQUENCE [LARGE SCALE GENOMIC DNA]</scope>
    <source>
        <strain evidence="4">CCUG 63369</strain>
    </source>
</reference>
<comment type="caution">
    <text evidence="3">The sequence shown here is derived from an EMBL/GenBank/DDBJ whole genome shotgun (WGS) entry which is preliminary data.</text>
</comment>
<dbReference type="EMBL" id="JBHTHR010000472">
    <property type="protein sequence ID" value="MFD0802433.1"/>
    <property type="molecule type" value="Genomic_DNA"/>
</dbReference>
<feature type="transmembrane region" description="Helical" evidence="2">
    <location>
        <begin position="42"/>
        <end position="60"/>
    </location>
</feature>
<keyword evidence="2" id="KW-0812">Transmembrane</keyword>
<feature type="transmembrane region" description="Helical" evidence="2">
    <location>
        <begin position="14"/>
        <end position="35"/>
    </location>
</feature>
<proteinExistence type="predicted"/>
<evidence type="ECO:0000256" key="2">
    <source>
        <dbReference type="SAM" id="Phobius"/>
    </source>
</evidence>
<evidence type="ECO:0000313" key="4">
    <source>
        <dbReference type="Proteomes" id="UP001596956"/>
    </source>
</evidence>
<evidence type="ECO:0008006" key="5">
    <source>
        <dbReference type="Google" id="ProtNLM"/>
    </source>
</evidence>
<accession>A0ABW3BGR2</accession>
<keyword evidence="2" id="KW-1133">Transmembrane helix</keyword>
<organism evidence="3 4">
    <name type="scientific">Streptomonospora algeriensis</name>
    <dbReference type="NCBI Taxonomy" id="995084"/>
    <lineage>
        <taxon>Bacteria</taxon>
        <taxon>Bacillati</taxon>
        <taxon>Actinomycetota</taxon>
        <taxon>Actinomycetes</taxon>
        <taxon>Streptosporangiales</taxon>
        <taxon>Nocardiopsidaceae</taxon>
        <taxon>Streptomonospora</taxon>
    </lineage>
</organism>
<sequence length="139" mass="14185">MSATTESATSVVTYAWRGALAGIAGGVVFGVLMAMTGMLSMVAMLVGSESAGVGLVFGVITGSFADRFWPLLGAGALYGALWWVLGPLVLMPATGYAAVCDRPDRGDEPAGPPRLRPGDRGGAVLPQPPFRLRSGACGQ</sequence>
<keyword evidence="2" id="KW-0472">Membrane</keyword>